<accession>A0A8S5QRY1</accession>
<organism evidence="2">
    <name type="scientific">Siphoviridae sp. ctE6L85</name>
    <dbReference type="NCBI Taxonomy" id="2826202"/>
    <lineage>
        <taxon>Viruses</taxon>
        <taxon>Duplodnaviria</taxon>
        <taxon>Heunggongvirae</taxon>
        <taxon>Uroviricota</taxon>
        <taxon>Caudoviricetes</taxon>
    </lineage>
</organism>
<dbReference type="EMBL" id="BK015711">
    <property type="protein sequence ID" value="DAE21388.1"/>
    <property type="molecule type" value="Genomic_DNA"/>
</dbReference>
<feature type="transmembrane region" description="Helical" evidence="1">
    <location>
        <begin position="73"/>
        <end position="91"/>
    </location>
</feature>
<sequence>MGMSKRDYQVKLSKIRKANVQKQYKQSLRAEKQKYNTKHIETSKLLAIYLFVLFNVVLIYAMVAMWVMHDLTYLGVLISDIVAQVLTYAIYCMKAYCAKRQSENLKFRRERYIQEQADNTDDGTVDDILAAGSESVEPVVLANGTTVESFNYSTDDCAI</sequence>
<evidence type="ECO:0000313" key="2">
    <source>
        <dbReference type="EMBL" id="DAE21388.1"/>
    </source>
</evidence>
<feature type="transmembrane region" description="Helical" evidence="1">
    <location>
        <begin position="46"/>
        <end position="67"/>
    </location>
</feature>
<keyword evidence="1" id="KW-0812">Transmembrane</keyword>
<name>A0A8S5QRY1_9CAUD</name>
<protein>
    <submittedName>
        <fullName evidence="2">Uncharacterized protein</fullName>
    </submittedName>
</protein>
<reference evidence="2" key="1">
    <citation type="journal article" date="2021" name="Proc. Natl. Acad. Sci. U.S.A.">
        <title>A Catalog of Tens of Thousands of Viruses from Human Metagenomes Reveals Hidden Associations with Chronic Diseases.</title>
        <authorList>
            <person name="Tisza M.J."/>
            <person name="Buck C.B."/>
        </authorList>
    </citation>
    <scope>NUCLEOTIDE SEQUENCE</scope>
    <source>
        <strain evidence="2">CtE6L85</strain>
    </source>
</reference>
<keyword evidence="1" id="KW-0472">Membrane</keyword>
<keyword evidence="1" id="KW-1133">Transmembrane helix</keyword>
<evidence type="ECO:0000256" key="1">
    <source>
        <dbReference type="SAM" id="Phobius"/>
    </source>
</evidence>
<proteinExistence type="predicted"/>